<dbReference type="GO" id="GO:0004523">
    <property type="term" value="F:RNA-DNA hybrid ribonuclease activity"/>
    <property type="evidence" value="ECO:0007669"/>
    <property type="project" value="UniProtKB-UniRule"/>
</dbReference>
<dbReference type="NCBIfam" id="NF000595">
    <property type="entry name" value="PRK00015.1-3"/>
    <property type="match status" value="1"/>
</dbReference>
<comment type="similarity">
    <text evidence="5 14 16">Belongs to the RNase HII family.</text>
</comment>
<feature type="binding site" evidence="14 15">
    <location>
        <position position="170"/>
    </location>
    <ligand>
        <name>a divalent metal cation</name>
        <dbReference type="ChEBI" id="CHEBI:60240"/>
    </ligand>
</feature>
<dbReference type="GO" id="GO:0006298">
    <property type="term" value="P:mismatch repair"/>
    <property type="evidence" value="ECO:0007669"/>
    <property type="project" value="TreeGrafter"/>
</dbReference>
<dbReference type="PANTHER" id="PTHR10954">
    <property type="entry name" value="RIBONUCLEASE H2 SUBUNIT A"/>
    <property type="match status" value="1"/>
</dbReference>
<keyword evidence="10 14" id="KW-0479">Metal-binding</keyword>
<evidence type="ECO:0000256" key="1">
    <source>
        <dbReference type="ARBA" id="ARBA00000077"/>
    </source>
</evidence>
<evidence type="ECO:0000256" key="5">
    <source>
        <dbReference type="ARBA" id="ARBA00007383"/>
    </source>
</evidence>
<dbReference type="GO" id="GO:0005737">
    <property type="term" value="C:cytoplasm"/>
    <property type="evidence" value="ECO:0007669"/>
    <property type="project" value="UniProtKB-SubCell"/>
</dbReference>
<comment type="cofactor">
    <cofactor evidence="2">
        <name>Mg(2+)</name>
        <dbReference type="ChEBI" id="CHEBI:18420"/>
    </cofactor>
</comment>
<dbReference type="SUPFAM" id="SSF53098">
    <property type="entry name" value="Ribonuclease H-like"/>
    <property type="match status" value="1"/>
</dbReference>
<keyword evidence="13 14" id="KW-0464">Manganese</keyword>
<keyword evidence="9 14" id="KW-0540">Nuclease</keyword>
<dbReference type="HAMAP" id="MF_00052_B">
    <property type="entry name" value="RNase_HII_B"/>
    <property type="match status" value="1"/>
</dbReference>
<dbReference type="InterPro" id="IPR022898">
    <property type="entry name" value="RNase_HII"/>
</dbReference>
<feature type="domain" description="RNase H type-2" evidence="17">
    <location>
        <begin position="72"/>
        <end position="257"/>
    </location>
</feature>
<sequence length="257" mass="28860">MKHNKSVAEIKAYLSTRDVSEQELFQFKKDTRKGVQHAIVQYEKQQQKILAMELSFQEMMRHEQSLYDQGKEYVAGVDEVGRGPLAGPVVAATVILPKDFHLLGITDSKQLTKEKREFFFEKIKSSAISYAVGVVDNIEIDRINIYQATIKAMKQAVERLDPGPDHLLVDAVDLPGLSCSSDAIIKGDQKSISIAAASIIAKVTRDQMMAELHEQMPVYQFDKNQGYGTAVHIEALKQYGPTIYHRKTFAPVKDFLG</sequence>
<evidence type="ECO:0000313" key="19">
    <source>
        <dbReference type="Proteomes" id="UP001084197"/>
    </source>
</evidence>
<feature type="binding site" evidence="14 15">
    <location>
        <position position="78"/>
    </location>
    <ligand>
        <name>a divalent metal cation</name>
        <dbReference type="ChEBI" id="CHEBI:60240"/>
    </ligand>
</feature>
<dbReference type="Pfam" id="PF01351">
    <property type="entry name" value="RNase_HII"/>
    <property type="match status" value="1"/>
</dbReference>
<dbReference type="EMBL" id="JAPRAT010000016">
    <property type="protein sequence ID" value="MCZ0703410.1"/>
    <property type="molecule type" value="Genomic_DNA"/>
</dbReference>
<protein>
    <recommendedName>
        <fullName evidence="7 14">Ribonuclease HII</fullName>
        <shortName evidence="14">RNase HII</shortName>
        <ecNumber evidence="6 14">3.1.26.4</ecNumber>
    </recommendedName>
</protein>
<evidence type="ECO:0000256" key="7">
    <source>
        <dbReference type="ARBA" id="ARBA00019179"/>
    </source>
</evidence>
<dbReference type="GO" id="GO:0032299">
    <property type="term" value="C:ribonuclease H2 complex"/>
    <property type="evidence" value="ECO:0007669"/>
    <property type="project" value="TreeGrafter"/>
</dbReference>
<dbReference type="InterPro" id="IPR012337">
    <property type="entry name" value="RNaseH-like_sf"/>
</dbReference>
<accession>A0A9J6RCH1</accession>
<evidence type="ECO:0000256" key="11">
    <source>
        <dbReference type="ARBA" id="ARBA00022759"/>
    </source>
</evidence>
<evidence type="ECO:0000256" key="16">
    <source>
        <dbReference type="RuleBase" id="RU003515"/>
    </source>
</evidence>
<evidence type="ECO:0000256" key="15">
    <source>
        <dbReference type="PROSITE-ProRule" id="PRU01319"/>
    </source>
</evidence>
<organism evidence="18 19">
    <name type="scientific">Natronobacillus azotifigens</name>
    <dbReference type="NCBI Taxonomy" id="472978"/>
    <lineage>
        <taxon>Bacteria</taxon>
        <taxon>Bacillati</taxon>
        <taxon>Bacillota</taxon>
        <taxon>Bacilli</taxon>
        <taxon>Bacillales</taxon>
        <taxon>Bacillaceae</taxon>
        <taxon>Natronobacillus</taxon>
    </lineage>
</organism>
<comment type="caution">
    <text evidence="18">The sequence shown here is derived from an EMBL/GenBank/DDBJ whole genome shotgun (WGS) entry which is preliminary data.</text>
</comment>
<comment type="subcellular location">
    <subcellularLocation>
        <location evidence="4 14">Cytoplasm</location>
    </subcellularLocation>
</comment>
<evidence type="ECO:0000256" key="8">
    <source>
        <dbReference type="ARBA" id="ARBA00022490"/>
    </source>
</evidence>
<comment type="function">
    <text evidence="3 14 16">Endonuclease that specifically degrades the RNA of RNA-DNA hybrids.</text>
</comment>
<dbReference type="InterPro" id="IPR024567">
    <property type="entry name" value="RNase_HII/HIII_dom"/>
</dbReference>
<evidence type="ECO:0000256" key="13">
    <source>
        <dbReference type="ARBA" id="ARBA00023211"/>
    </source>
</evidence>
<dbReference type="FunFam" id="3.30.420.10:FF:000006">
    <property type="entry name" value="Ribonuclease HII"/>
    <property type="match status" value="1"/>
</dbReference>
<name>A0A9J6RCH1_9BACI</name>
<gene>
    <name evidence="14" type="primary">rnhB</name>
    <name evidence="18" type="ORF">OWO01_09295</name>
</gene>
<dbReference type="EC" id="3.1.26.4" evidence="6 14"/>
<dbReference type="PROSITE" id="PS51975">
    <property type="entry name" value="RNASE_H_2"/>
    <property type="match status" value="1"/>
</dbReference>
<dbReference type="GO" id="GO:0043137">
    <property type="term" value="P:DNA replication, removal of RNA primer"/>
    <property type="evidence" value="ECO:0007669"/>
    <property type="project" value="TreeGrafter"/>
</dbReference>
<dbReference type="InterPro" id="IPR036397">
    <property type="entry name" value="RNaseH_sf"/>
</dbReference>
<evidence type="ECO:0000256" key="4">
    <source>
        <dbReference type="ARBA" id="ARBA00004496"/>
    </source>
</evidence>
<dbReference type="Proteomes" id="UP001084197">
    <property type="component" value="Unassembled WGS sequence"/>
</dbReference>
<evidence type="ECO:0000259" key="17">
    <source>
        <dbReference type="PROSITE" id="PS51975"/>
    </source>
</evidence>
<keyword evidence="11 14" id="KW-0255">Endonuclease</keyword>
<evidence type="ECO:0000256" key="12">
    <source>
        <dbReference type="ARBA" id="ARBA00022801"/>
    </source>
</evidence>
<reference evidence="18" key="1">
    <citation type="submission" date="2022-11" db="EMBL/GenBank/DDBJ databases">
        <title>WGS of Natronobacillus azotifigens 24KS-1, an anaerobic diazotrophic haloalkaliphile from soda-rich habitats.</title>
        <authorList>
            <person name="Sorokin D.Y."/>
            <person name="Merkel A.Y."/>
        </authorList>
    </citation>
    <scope>NUCLEOTIDE SEQUENCE</scope>
    <source>
        <strain evidence="18">24KS-1</strain>
    </source>
</reference>
<dbReference type="InterPro" id="IPR001352">
    <property type="entry name" value="RNase_HII/HIII"/>
</dbReference>
<evidence type="ECO:0000256" key="2">
    <source>
        <dbReference type="ARBA" id="ARBA00001946"/>
    </source>
</evidence>
<dbReference type="GO" id="GO:0003723">
    <property type="term" value="F:RNA binding"/>
    <property type="evidence" value="ECO:0007669"/>
    <property type="project" value="UniProtKB-UniRule"/>
</dbReference>
<comment type="catalytic activity">
    <reaction evidence="1 14 15 16">
        <text>Endonucleolytic cleavage to 5'-phosphomonoester.</text>
        <dbReference type="EC" id="3.1.26.4"/>
    </reaction>
</comment>
<proteinExistence type="inferred from homology"/>
<dbReference type="Gene3D" id="3.30.420.10">
    <property type="entry name" value="Ribonuclease H-like superfamily/Ribonuclease H"/>
    <property type="match status" value="1"/>
</dbReference>
<dbReference type="GO" id="GO:0030145">
    <property type="term" value="F:manganese ion binding"/>
    <property type="evidence" value="ECO:0007669"/>
    <property type="project" value="UniProtKB-UniRule"/>
</dbReference>
<evidence type="ECO:0000256" key="3">
    <source>
        <dbReference type="ARBA" id="ARBA00004065"/>
    </source>
</evidence>
<keyword evidence="19" id="KW-1185">Reference proteome</keyword>
<keyword evidence="8 14" id="KW-0963">Cytoplasm</keyword>
<evidence type="ECO:0000256" key="9">
    <source>
        <dbReference type="ARBA" id="ARBA00022722"/>
    </source>
</evidence>
<dbReference type="PANTHER" id="PTHR10954:SF18">
    <property type="entry name" value="RIBONUCLEASE HII"/>
    <property type="match status" value="1"/>
</dbReference>
<evidence type="ECO:0000256" key="14">
    <source>
        <dbReference type="HAMAP-Rule" id="MF_00052"/>
    </source>
</evidence>
<comment type="cofactor">
    <cofactor evidence="14 15">
        <name>Mn(2+)</name>
        <dbReference type="ChEBI" id="CHEBI:29035"/>
    </cofactor>
    <cofactor evidence="14 15">
        <name>Mg(2+)</name>
        <dbReference type="ChEBI" id="CHEBI:18420"/>
    </cofactor>
    <text evidence="14 15">Manganese or magnesium. Binds 1 divalent metal ion per monomer in the absence of substrate. May bind a second metal ion after substrate binding.</text>
</comment>
<feature type="binding site" evidence="14 15">
    <location>
        <position position="79"/>
    </location>
    <ligand>
        <name>a divalent metal cation</name>
        <dbReference type="ChEBI" id="CHEBI:60240"/>
    </ligand>
</feature>
<evidence type="ECO:0000313" key="18">
    <source>
        <dbReference type="EMBL" id="MCZ0703410.1"/>
    </source>
</evidence>
<dbReference type="AlphaFoldDB" id="A0A9J6RCH1"/>
<dbReference type="CDD" id="cd07182">
    <property type="entry name" value="RNase_HII_bacteria_HII_like"/>
    <property type="match status" value="1"/>
</dbReference>
<keyword evidence="12 14" id="KW-0378">Hydrolase</keyword>
<evidence type="ECO:0000256" key="10">
    <source>
        <dbReference type="ARBA" id="ARBA00022723"/>
    </source>
</evidence>
<evidence type="ECO:0000256" key="6">
    <source>
        <dbReference type="ARBA" id="ARBA00012180"/>
    </source>
</evidence>
<dbReference type="RefSeq" id="WP_268780181.1">
    <property type="nucleotide sequence ID" value="NZ_JAPRAT010000016.1"/>
</dbReference>
<dbReference type="NCBIfam" id="NF000594">
    <property type="entry name" value="PRK00015.1-1"/>
    <property type="match status" value="1"/>
</dbReference>